<dbReference type="InterPro" id="IPR014790">
    <property type="entry name" value="MutL_C"/>
</dbReference>
<protein>
    <recommendedName>
        <fullName evidence="8">DNA mismatch repair protein S5 domain-containing protein</fullName>
    </recommendedName>
</protein>
<evidence type="ECO:0000259" key="5">
    <source>
        <dbReference type="SMART" id="SM00853"/>
    </source>
</evidence>
<proteinExistence type="inferred from homology"/>
<evidence type="ECO:0000259" key="6">
    <source>
        <dbReference type="SMART" id="SM01340"/>
    </source>
</evidence>
<dbReference type="InterPro" id="IPR042121">
    <property type="entry name" value="MutL_C_regsub"/>
</dbReference>
<dbReference type="PANTHER" id="PTHR10073">
    <property type="entry name" value="DNA MISMATCH REPAIR PROTEIN MLH, PMS, MUTL"/>
    <property type="match status" value="1"/>
</dbReference>
<dbReference type="InterPro" id="IPR038973">
    <property type="entry name" value="MutL/Mlh/Pms-like"/>
</dbReference>
<dbReference type="Pfam" id="PF08676">
    <property type="entry name" value="MutL_C"/>
    <property type="match status" value="1"/>
</dbReference>
<evidence type="ECO:0000256" key="2">
    <source>
        <dbReference type="ARBA" id="ARBA00022763"/>
    </source>
</evidence>
<evidence type="ECO:0000313" key="7">
    <source>
        <dbReference type="EMBL" id="SUZ61715.1"/>
    </source>
</evidence>
<dbReference type="NCBIfam" id="TIGR00585">
    <property type="entry name" value="mutl"/>
    <property type="match status" value="1"/>
</dbReference>
<dbReference type="InterPro" id="IPR013507">
    <property type="entry name" value="DNA_mismatch_S5_2-like"/>
</dbReference>
<dbReference type="InterPro" id="IPR037198">
    <property type="entry name" value="MutL_C_sf"/>
</dbReference>
<feature type="domain" description="MutL C-terminal dimerisation" evidence="5">
    <location>
        <begin position="436"/>
        <end position="580"/>
    </location>
</feature>
<dbReference type="FunFam" id="3.30.565.10:FF:000003">
    <property type="entry name" value="DNA mismatch repair endonuclease MutL"/>
    <property type="match status" value="1"/>
</dbReference>
<dbReference type="CDD" id="cd00782">
    <property type="entry name" value="MutL_Trans"/>
    <property type="match status" value="1"/>
</dbReference>
<comment type="similarity">
    <text evidence="1">Belongs to the DNA mismatch repair MutL/HexB family.</text>
</comment>
<evidence type="ECO:0000256" key="1">
    <source>
        <dbReference type="ARBA" id="ARBA00006082"/>
    </source>
</evidence>
<dbReference type="GO" id="GO:0005524">
    <property type="term" value="F:ATP binding"/>
    <property type="evidence" value="ECO:0007669"/>
    <property type="project" value="InterPro"/>
</dbReference>
<keyword evidence="3" id="KW-0234">DNA repair</keyword>
<gene>
    <name evidence="7" type="ORF">METZ01_LOCUS14569</name>
</gene>
<dbReference type="Gene3D" id="3.30.1370.100">
    <property type="entry name" value="MutL, C-terminal domain, regulatory subdomain"/>
    <property type="match status" value="1"/>
</dbReference>
<dbReference type="CDD" id="cd16926">
    <property type="entry name" value="HATPase_MutL-MLH-PMS-like"/>
    <property type="match status" value="1"/>
</dbReference>
<feature type="non-terminal residue" evidence="7">
    <location>
        <position position="1"/>
    </location>
</feature>
<dbReference type="GO" id="GO:0140664">
    <property type="term" value="F:ATP-dependent DNA damage sensor activity"/>
    <property type="evidence" value="ECO:0007669"/>
    <property type="project" value="InterPro"/>
</dbReference>
<feature type="compositionally biased region" description="Low complexity" evidence="4">
    <location>
        <begin position="370"/>
        <end position="389"/>
    </location>
</feature>
<dbReference type="HAMAP" id="MF_00149">
    <property type="entry name" value="DNA_mis_repair"/>
    <property type="match status" value="1"/>
</dbReference>
<dbReference type="SUPFAM" id="SSF118116">
    <property type="entry name" value="DNA mismatch repair protein MutL"/>
    <property type="match status" value="1"/>
</dbReference>
<dbReference type="InterPro" id="IPR014762">
    <property type="entry name" value="DNA_mismatch_repair_CS"/>
</dbReference>
<dbReference type="SUPFAM" id="SSF55874">
    <property type="entry name" value="ATPase domain of HSP90 chaperone/DNA topoisomerase II/histidine kinase"/>
    <property type="match status" value="1"/>
</dbReference>
<dbReference type="InterPro" id="IPR042120">
    <property type="entry name" value="MutL_C_dimsub"/>
</dbReference>
<dbReference type="Pfam" id="PF01119">
    <property type="entry name" value="DNA_mis_repair"/>
    <property type="match status" value="1"/>
</dbReference>
<evidence type="ECO:0000256" key="4">
    <source>
        <dbReference type="SAM" id="MobiDB-lite"/>
    </source>
</evidence>
<dbReference type="Gene3D" id="3.30.565.10">
    <property type="entry name" value="Histidine kinase-like ATPase, C-terminal domain"/>
    <property type="match status" value="1"/>
</dbReference>
<dbReference type="InterPro" id="IPR020568">
    <property type="entry name" value="Ribosomal_Su5_D2-typ_SF"/>
</dbReference>
<dbReference type="PANTHER" id="PTHR10073:SF12">
    <property type="entry name" value="DNA MISMATCH REPAIR PROTEIN MLH1"/>
    <property type="match status" value="1"/>
</dbReference>
<dbReference type="SMART" id="SM00853">
    <property type="entry name" value="MutL_C"/>
    <property type="match status" value="1"/>
</dbReference>
<reference evidence="7" key="1">
    <citation type="submission" date="2018-05" db="EMBL/GenBank/DDBJ databases">
        <authorList>
            <person name="Lanie J.A."/>
            <person name="Ng W.-L."/>
            <person name="Kazmierczak K.M."/>
            <person name="Andrzejewski T.M."/>
            <person name="Davidsen T.M."/>
            <person name="Wayne K.J."/>
            <person name="Tettelin H."/>
            <person name="Glass J.I."/>
            <person name="Rusch D."/>
            <person name="Podicherti R."/>
            <person name="Tsui H.-C.T."/>
            <person name="Winkler M.E."/>
        </authorList>
    </citation>
    <scope>NUCLEOTIDE SEQUENCE</scope>
</reference>
<dbReference type="SMART" id="SM01340">
    <property type="entry name" value="DNA_mis_repair"/>
    <property type="match status" value="1"/>
</dbReference>
<evidence type="ECO:0008006" key="8">
    <source>
        <dbReference type="Google" id="ProtNLM"/>
    </source>
</evidence>
<dbReference type="EMBL" id="UINC01000821">
    <property type="protein sequence ID" value="SUZ61715.1"/>
    <property type="molecule type" value="Genomic_DNA"/>
</dbReference>
<dbReference type="GO" id="GO:0032300">
    <property type="term" value="C:mismatch repair complex"/>
    <property type="evidence" value="ECO:0007669"/>
    <property type="project" value="InterPro"/>
</dbReference>
<accession>A0A381P445</accession>
<dbReference type="PROSITE" id="PS00058">
    <property type="entry name" value="DNA_MISMATCH_REPAIR_1"/>
    <property type="match status" value="1"/>
</dbReference>
<dbReference type="Gene3D" id="3.30.1540.20">
    <property type="entry name" value="MutL, C-terminal domain, dimerisation subdomain"/>
    <property type="match status" value="1"/>
</dbReference>
<dbReference type="GO" id="GO:0006298">
    <property type="term" value="P:mismatch repair"/>
    <property type="evidence" value="ECO:0007669"/>
    <property type="project" value="InterPro"/>
</dbReference>
<feature type="region of interest" description="Disordered" evidence="4">
    <location>
        <begin position="329"/>
        <end position="355"/>
    </location>
</feature>
<keyword evidence="2" id="KW-0227">DNA damage</keyword>
<dbReference type="GO" id="GO:0016887">
    <property type="term" value="F:ATP hydrolysis activity"/>
    <property type="evidence" value="ECO:0007669"/>
    <property type="project" value="InterPro"/>
</dbReference>
<dbReference type="Pfam" id="PF13589">
    <property type="entry name" value="HATPase_c_3"/>
    <property type="match status" value="1"/>
</dbReference>
<dbReference type="InterPro" id="IPR014721">
    <property type="entry name" value="Ribsml_uS5_D2-typ_fold_subgr"/>
</dbReference>
<feature type="domain" description="DNA mismatch repair protein S5" evidence="6">
    <location>
        <begin position="199"/>
        <end position="317"/>
    </location>
</feature>
<dbReference type="InterPro" id="IPR002099">
    <property type="entry name" value="MutL/Mlh/PMS"/>
</dbReference>
<dbReference type="Gene3D" id="3.30.230.10">
    <property type="match status" value="1"/>
</dbReference>
<dbReference type="InterPro" id="IPR020667">
    <property type="entry name" value="DNA_mismatch_repair_MutL"/>
</dbReference>
<evidence type="ECO:0000256" key="3">
    <source>
        <dbReference type="ARBA" id="ARBA00023204"/>
    </source>
</evidence>
<dbReference type="GO" id="GO:0030983">
    <property type="term" value="F:mismatched DNA binding"/>
    <property type="evidence" value="ECO:0007669"/>
    <property type="project" value="InterPro"/>
</dbReference>
<dbReference type="SUPFAM" id="SSF54211">
    <property type="entry name" value="Ribosomal protein S5 domain 2-like"/>
    <property type="match status" value="1"/>
</dbReference>
<name>A0A381P445_9ZZZZ</name>
<dbReference type="AlphaFoldDB" id="A0A381P445"/>
<organism evidence="7">
    <name type="scientific">marine metagenome</name>
    <dbReference type="NCBI Taxonomy" id="408172"/>
    <lineage>
        <taxon>unclassified sequences</taxon>
        <taxon>metagenomes</taxon>
        <taxon>ecological metagenomes</taxon>
    </lineage>
</organism>
<sequence>VANQIAAGEVVERPASVVKELVENALDARATRIDIEIERGGKRRIRVTDDGVGMGREDALASLNRHATSKIRAASDLQSVGTFGFRGEALPSIAAVSRLTLQTKAESDPLGTRVRVNGGTITGFDDTPRRRGTTVEVSTLFFNAPARSKFLKAVGAEARAVSDVVSVLALANASVGFGLTSGGRVLLELPPASDLTARVAALWGREEATTLIALSTESDGIEVRGLIQRPDAAKSGFRRAHLFVNGRPFRSPALLASVDRGYRTTISEKVRPWAFLYLRMPPGTVDMNVHPAKAEVRFWDAAVVESIVEEAVRAALTSDSSAATLDTQLAAPQLVVREPRPPRPGRTREEESQTSLFLSADAAGSAGAAASPDIAASSGTAASSGAVATPDASAGEIGAPDASVGVTGQSGSTDRDDQEVPGVDVEPTPVLKELPRLWQVLSTYVLAETREGLIIIDQHSAHERILFERLSRAFEESGQTGQRLLFPLTIRLSKAEYEQVEALTGILDRVGFEVEGFGGNTIIVHAVPDPHPYFDAERCLREMIADLVAGSDLTRSAKNQHEKIAMTFACKGAIKAGQTLSESEMHELFDQLLATELPYHDVHGRPTIVRLSKSELERKFGR</sequence>
<feature type="compositionally biased region" description="Basic and acidic residues" evidence="4">
    <location>
        <begin position="337"/>
        <end position="351"/>
    </location>
</feature>
<dbReference type="InterPro" id="IPR036890">
    <property type="entry name" value="HATPase_C_sf"/>
</dbReference>
<feature type="region of interest" description="Disordered" evidence="4">
    <location>
        <begin position="370"/>
        <end position="427"/>
    </location>
</feature>